<feature type="domain" description="GBF-interacting protein 1 N-terminal" evidence="2">
    <location>
        <begin position="1"/>
        <end position="28"/>
    </location>
</feature>
<sequence length="320" mass="34866">MDPNETAQKLLYQDPFHLVKRKRDKKKESIAYNGFTDRRKHNVVGQGMKSENVVGQGMKSKNGFWQGIKTHSFSDRIARRGGINREFWVVRDNRINRNTSREGKPASQQDPISANEQFVVNDIKISITGTSSGLKPSGSKNSSEASDGSNGPQPRHARDANSNVSDGKLLMEKRPVVNIPVSRSSKVVKLGNLKQYSATLASTDTVNVPSPDSRTAAAVGAIKCDVGVVGGRWQSADAVKDSSASSSSFTNALSGFVVDINSSRNFESGLADGVTEESPGTQLLACQHLLERLQVIILLPTSMKSFLMIKLEALHLRPHH</sequence>
<proteinExistence type="predicted"/>
<dbReference type="InterPro" id="IPR009719">
    <property type="entry name" value="GIP1_N"/>
</dbReference>
<dbReference type="EMBL" id="JAAARO010000022">
    <property type="protein sequence ID" value="KAF5727291.1"/>
    <property type="molecule type" value="Genomic_DNA"/>
</dbReference>
<feature type="region of interest" description="Disordered" evidence="1">
    <location>
        <begin position="129"/>
        <end position="169"/>
    </location>
</feature>
<dbReference type="PANTHER" id="PTHR47070:SF2">
    <property type="entry name" value="OS06G0206100 PROTEIN"/>
    <property type="match status" value="1"/>
</dbReference>
<feature type="compositionally biased region" description="Polar residues" evidence="1">
    <location>
        <begin position="129"/>
        <end position="152"/>
    </location>
</feature>
<name>A0A7J7BZI8_TRIWF</name>
<accession>A0A7J7BZI8</accession>
<evidence type="ECO:0000313" key="3">
    <source>
        <dbReference type="EMBL" id="KAF5727291.1"/>
    </source>
</evidence>
<reference evidence="3 4" key="1">
    <citation type="journal article" date="2020" name="Nat. Commun.">
        <title>Genome of Tripterygium wilfordii and identification of cytochrome P450 involved in triptolide biosynthesis.</title>
        <authorList>
            <person name="Tu L."/>
            <person name="Su P."/>
            <person name="Zhang Z."/>
            <person name="Gao L."/>
            <person name="Wang J."/>
            <person name="Hu T."/>
            <person name="Zhou J."/>
            <person name="Zhang Y."/>
            <person name="Zhao Y."/>
            <person name="Liu Y."/>
            <person name="Song Y."/>
            <person name="Tong Y."/>
            <person name="Lu Y."/>
            <person name="Yang J."/>
            <person name="Xu C."/>
            <person name="Jia M."/>
            <person name="Peters R.J."/>
            <person name="Huang L."/>
            <person name="Gao W."/>
        </authorList>
    </citation>
    <scope>NUCLEOTIDE SEQUENCE [LARGE SCALE GENOMIC DNA]</scope>
    <source>
        <strain evidence="4">cv. XIE 37</strain>
        <tissue evidence="3">Leaf</tissue>
    </source>
</reference>
<dbReference type="AlphaFoldDB" id="A0A7J7BZI8"/>
<evidence type="ECO:0000256" key="1">
    <source>
        <dbReference type="SAM" id="MobiDB-lite"/>
    </source>
</evidence>
<gene>
    <name evidence="3" type="ORF">HS088_TW22G00982</name>
</gene>
<dbReference type="InParanoid" id="A0A7J7BZI8"/>
<dbReference type="Pfam" id="PF06972">
    <property type="entry name" value="GIP1_N"/>
    <property type="match status" value="1"/>
</dbReference>
<keyword evidence="4" id="KW-1185">Reference proteome</keyword>
<organism evidence="3 4">
    <name type="scientific">Tripterygium wilfordii</name>
    <name type="common">Thunder God vine</name>
    <dbReference type="NCBI Taxonomy" id="458696"/>
    <lineage>
        <taxon>Eukaryota</taxon>
        <taxon>Viridiplantae</taxon>
        <taxon>Streptophyta</taxon>
        <taxon>Embryophyta</taxon>
        <taxon>Tracheophyta</taxon>
        <taxon>Spermatophyta</taxon>
        <taxon>Magnoliopsida</taxon>
        <taxon>eudicotyledons</taxon>
        <taxon>Gunneridae</taxon>
        <taxon>Pentapetalae</taxon>
        <taxon>rosids</taxon>
        <taxon>fabids</taxon>
        <taxon>Celastrales</taxon>
        <taxon>Celastraceae</taxon>
        <taxon>Tripterygium</taxon>
    </lineage>
</organism>
<evidence type="ECO:0000259" key="2">
    <source>
        <dbReference type="Pfam" id="PF06972"/>
    </source>
</evidence>
<dbReference type="Proteomes" id="UP000593562">
    <property type="component" value="Unassembled WGS sequence"/>
</dbReference>
<comment type="caution">
    <text evidence="3">The sequence shown here is derived from an EMBL/GenBank/DDBJ whole genome shotgun (WGS) entry which is preliminary data.</text>
</comment>
<dbReference type="PANTHER" id="PTHR47070">
    <property type="entry name" value="HYDROXYPROLINE-RICH GLYCOPROTEIN-LIKE"/>
    <property type="match status" value="1"/>
</dbReference>
<protein>
    <recommendedName>
        <fullName evidence="2">GBF-interacting protein 1 N-terminal domain-containing protein</fullName>
    </recommendedName>
</protein>
<evidence type="ECO:0000313" key="4">
    <source>
        <dbReference type="Proteomes" id="UP000593562"/>
    </source>
</evidence>